<proteinExistence type="predicted"/>
<evidence type="ECO:0000313" key="1">
    <source>
        <dbReference type="EMBL" id="QHT70855.1"/>
    </source>
</evidence>
<reference evidence="1 2" key="1">
    <citation type="submission" date="2020-01" db="EMBL/GenBank/DDBJ databases">
        <authorList>
            <person name="Kim M.K."/>
        </authorList>
    </citation>
    <scope>NUCLEOTIDE SEQUENCE [LARGE SCALE GENOMIC DNA]</scope>
    <source>
        <strain evidence="1 2">172606-1</strain>
    </source>
</reference>
<keyword evidence="2" id="KW-1185">Reference proteome</keyword>
<dbReference type="EMBL" id="CP048222">
    <property type="protein sequence ID" value="QHT70855.1"/>
    <property type="molecule type" value="Genomic_DNA"/>
</dbReference>
<gene>
    <name evidence="1" type="ORF">GXP67_31515</name>
</gene>
<accession>A0A6C0GRY5</accession>
<name>A0A6C0GRY5_9BACT</name>
<dbReference type="KEGG" id="rhoz:GXP67_31515"/>
<protein>
    <submittedName>
        <fullName evidence="1">Uncharacterized protein</fullName>
    </submittedName>
</protein>
<dbReference type="Proteomes" id="UP000480178">
    <property type="component" value="Chromosome"/>
</dbReference>
<dbReference type="RefSeq" id="WP_162446809.1">
    <property type="nucleotide sequence ID" value="NZ_CP048222.1"/>
</dbReference>
<organism evidence="1 2">
    <name type="scientific">Rhodocytophaga rosea</name>
    <dbReference type="NCBI Taxonomy" id="2704465"/>
    <lineage>
        <taxon>Bacteria</taxon>
        <taxon>Pseudomonadati</taxon>
        <taxon>Bacteroidota</taxon>
        <taxon>Cytophagia</taxon>
        <taxon>Cytophagales</taxon>
        <taxon>Rhodocytophagaceae</taxon>
        <taxon>Rhodocytophaga</taxon>
    </lineage>
</organism>
<evidence type="ECO:0000313" key="2">
    <source>
        <dbReference type="Proteomes" id="UP000480178"/>
    </source>
</evidence>
<sequence>MKAQAYIELLQPSLQDAPRLSILKSKYNRVAIRLNGFYQILSGQQIREGLTKLKYFQQEINTYTKF</sequence>
<dbReference type="AlphaFoldDB" id="A0A6C0GRY5"/>